<name>A0A366M1M5_9ACTN</name>
<dbReference type="GO" id="GO:0004125">
    <property type="term" value="F:L-seryl-tRNA(Sec) selenium transferase activity"/>
    <property type="evidence" value="ECO:0007669"/>
    <property type="project" value="TreeGrafter"/>
</dbReference>
<dbReference type="InterPro" id="IPR000192">
    <property type="entry name" value="Aminotrans_V_dom"/>
</dbReference>
<keyword evidence="5" id="KW-1185">Reference proteome</keyword>
<proteinExistence type="predicted"/>
<dbReference type="InterPro" id="IPR006311">
    <property type="entry name" value="TAT_signal"/>
</dbReference>
<evidence type="ECO:0000256" key="2">
    <source>
        <dbReference type="ARBA" id="ARBA00022898"/>
    </source>
</evidence>
<evidence type="ECO:0000259" key="3">
    <source>
        <dbReference type="Pfam" id="PF00266"/>
    </source>
</evidence>
<feature type="domain" description="Aminotransferase class V" evidence="3">
    <location>
        <begin position="172"/>
        <end position="275"/>
    </location>
</feature>
<evidence type="ECO:0000256" key="1">
    <source>
        <dbReference type="ARBA" id="ARBA00001933"/>
    </source>
</evidence>
<organism evidence="4 5">
    <name type="scientific">Spongiactinospora rosea</name>
    <dbReference type="NCBI Taxonomy" id="2248750"/>
    <lineage>
        <taxon>Bacteria</taxon>
        <taxon>Bacillati</taxon>
        <taxon>Actinomycetota</taxon>
        <taxon>Actinomycetes</taxon>
        <taxon>Streptosporangiales</taxon>
        <taxon>Streptosporangiaceae</taxon>
        <taxon>Spongiactinospora</taxon>
    </lineage>
</organism>
<comment type="caution">
    <text evidence="4">The sequence shown here is derived from an EMBL/GenBank/DDBJ whole genome shotgun (WGS) entry which is preliminary data.</text>
</comment>
<gene>
    <name evidence="4" type="ORF">DP939_09865</name>
</gene>
<evidence type="ECO:0000313" key="5">
    <source>
        <dbReference type="Proteomes" id="UP000253303"/>
    </source>
</evidence>
<comment type="cofactor">
    <cofactor evidence="1">
        <name>pyridoxal 5'-phosphate</name>
        <dbReference type="ChEBI" id="CHEBI:597326"/>
    </cofactor>
</comment>
<evidence type="ECO:0000313" key="4">
    <source>
        <dbReference type="EMBL" id="RBQ20118.1"/>
    </source>
</evidence>
<dbReference type="PROSITE" id="PS51318">
    <property type="entry name" value="TAT"/>
    <property type="match status" value="1"/>
</dbReference>
<dbReference type="OrthoDB" id="9787096at2"/>
<sequence>MVRADALSRRNILRSSAGVGGALALGPLLSPAAEAAAAAHAVPTGAAGAAAKDIYRAIGVRPLINARGTFTILSGSLMLPQVREAIDQASRQYVHLDELADAVGRRLAELTKAEFGLVSSGCAAGLTHATAACVAGGNPDLHVRIPDLTGFQKTEVIIPKHSRNVYEAAISAVGVKVVEVSTRQELEAAIGPQTALVYIMAGPRVDKSELNTKVIAEVAKPRGVPVLVDAAAEILTIPNVHLGYGADLVAYSGGKAIRGPQSAGLLLGREDLVRAAWVHSAPHHGFARGFKVGKEEAMGMLMAVETWVRRDHDAEYARWESWLRYIARRVSSVKGVTTEVVQPEGLSNRTPSLRILWEEQRLGVSGKTVMDTLYDDEPRIALNQTGGGGKTGVSITPYMLSPGDEKVIARRLVELLRDPPAPPEPPKPPAVQVGGTWAVKIQYLAGSSTAHRLQLTQSGEKVTGSHTGEFVTRDLTGTVSGDTVRLRSVYPESHGDALDFTFTGTVAGGAMRGDLDMGEYLKATWTATRAG</sequence>
<dbReference type="PANTHER" id="PTHR32328">
    <property type="entry name" value="L-SERYL-TRNA(SEC) SELENIUM TRANSFERASE"/>
    <property type="match status" value="1"/>
</dbReference>
<dbReference type="Gene3D" id="3.40.640.10">
    <property type="entry name" value="Type I PLP-dependent aspartate aminotransferase-like (Major domain)"/>
    <property type="match status" value="1"/>
</dbReference>
<dbReference type="Proteomes" id="UP000253303">
    <property type="component" value="Unassembled WGS sequence"/>
</dbReference>
<dbReference type="PANTHER" id="PTHR32328:SF0">
    <property type="entry name" value="L-SERYL-TRNA(SEC) SELENIUM TRANSFERASE"/>
    <property type="match status" value="1"/>
</dbReference>
<dbReference type="Pfam" id="PF00266">
    <property type="entry name" value="Aminotran_5"/>
    <property type="match status" value="1"/>
</dbReference>
<dbReference type="AlphaFoldDB" id="A0A366M1M5"/>
<dbReference type="InterPro" id="IPR015421">
    <property type="entry name" value="PyrdxlP-dep_Trfase_major"/>
</dbReference>
<dbReference type="SUPFAM" id="SSF53383">
    <property type="entry name" value="PLP-dependent transferases"/>
    <property type="match status" value="1"/>
</dbReference>
<protein>
    <recommendedName>
        <fullName evidence="3">Aminotransferase class V domain-containing protein</fullName>
    </recommendedName>
</protein>
<dbReference type="EMBL" id="QMEY01000003">
    <property type="protein sequence ID" value="RBQ20118.1"/>
    <property type="molecule type" value="Genomic_DNA"/>
</dbReference>
<keyword evidence="2" id="KW-0663">Pyridoxal phosphate</keyword>
<dbReference type="InterPro" id="IPR015424">
    <property type="entry name" value="PyrdxlP-dep_Trfase"/>
</dbReference>
<accession>A0A366M1M5</accession>
<reference evidence="4 5" key="1">
    <citation type="submission" date="2018-06" db="EMBL/GenBank/DDBJ databases">
        <title>Sphaerisporangium craniellae sp. nov., isolated from a marine sponge in the South China Sea.</title>
        <authorList>
            <person name="Li L."/>
        </authorList>
    </citation>
    <scope>NUCLEOTIDE SEQUENCE [LARGE SCALE GENOMIC DNA]</scope>
    <source>
        <strain evidence="4 5">LHW63015</strain>
    </source>
</reference>